<organism evidence="1 2">
    <name type="scientific">Lentinus brumalis</name>
    <dbReference type="NCBI Taxonomy" id="2498619"/>
    <lineage>
        <taxon>Eukaryota</taxon>
        <taxon>Fungi</taxon>
        <taxon>Dikarya</taxon>
        <taxon>Basidiomycota</taxon>
        <taxon>Agaricomycotina</taxon>
        <taxon>Agaricomycetes</taxon>
        <taxon>Polyporales</taxon>
        <taxon>Polyporaceae</taxon>
        <taxon>Lentinus</taxon>
    </lineage>
</organism>
<gene>
    <name evidence="1" type="ORF">OH76DRAFT_1062377</name>
</gene>
<dbReference type="Proteomes" id="UP000256964">
    <property type="component" value="Unassembled WGS sequence"/>
</dbReference>
<accession>A0A371DNJ4</accession>
<evidence type="ECO:0000313" key="1">
    <source>
        <dbReference type="EMBL" id="RDX54089.1"/>
    </source>
</evidence>
<reference evidence="1 2" key="1">
    <citation type="journal article" date="2018" name="Biotechnol. Biofuels">
        <title>Integrative visual omics of the white-rot fungus Polyporus brumalis exposes the biotechnological potential of its oxidative enzymes for delignifying raw plant biomass.</title>
        <authorList>
            <person name="Miyauchi S."/>
            <person name="Rancon A."/>
            <person name="Drula E."/>
            <person name="Hage H."/>
            <person name="Chaduli D."/>
            <person name="Favel A."/>
            <person name="Grisel S."/>
            <person name="Henrissat B."/>
            <person name="Herpoel-Gimbert I."/>
            <person name="Ruiz-Duenas F.J."/>
            <person name="Chevret D."/>
            <person name="Hainaut M."/>
            <person name="Lin J."/>
            <person name="Wang M."/>
            <person name="Pangilinan J."/>
            <person name="Lipzen A."/>
            <person name="Lesage-Meessen L."/>
            <person name="Navarro D."/>
            <person name="Riley R."/>
            <person name="Grigoriev I.V."/>
            <person name="Zhou S."/>
            <person name="Raouche S."/>
            <person name="Rosso M.N."/>
        </authorList>
    </citation>
    <scope>NUCLEOTIDE SEQUENCE [LARGE SCALE GENOMIC DNA]</scope>
    <source>
        <strain evidence="1 2">BRFM 1820</strain>
    </source>
</reference>
<name>A0A371DNJ4_9APHY</name>
<dbReference type="AlphaFoldDB" id="A0A371DNJ4"/>
<keyword evidence="2" id="KW-1185">Reference proteome</keyword>
<protein>
    <submittedName>
        <fullName evidence="1">Uncharacterized protein</fullName>
    </submittedName>
</protein>
<proteinExistence type="predicted"/>
<sequence>MTNALWTDCYPLPWIRIGRRMLDVSQDVQPCQPLPDLRLRARSSTRVPCHSCTYTAISSVLIHSTTMPISRTRRIRRLRRSRPSPTPWGIYSTIYHSGCGQCDAWSSERLPDQLGAGKTLYSSFLTPDRVLQQTAHRRLSRKVWRHLDYR</sequence>
<evidence type="ECO:0000313" key="2">
    <source>
        <dbReference type="Proteomes" id="UP000256964"/>
    </source>
</evidence>
<dbReference type="EMBL" id="KZ857385">
    <property type="protein sequence ID" value="RDX54089.1"/>
    <property type="molecule type" value="Genomic_DNA"/>
</dbReference>